<sequence>MVIIQFQHLIQAGLMWQECDLCYNCFCVYLCCKLAVPVVQDVYAVSKSCCSVPISCHNLWLC</sequence>
<organism evidence="1">
    <name type="scientific">Anguilla anguilla</name>
    <name type="common">European freshwater eel</name>
    <name type="synonym">Muraena anguilla</name>
    <dbReference type="NCBI Taxonomy" id="7936"/>
    <lineage>
        <taxon>Eukaryota</taxon>
        <taxon>Metazoa</taxon>
        <taxon>Chordata</taxon>
        <taxon>Craniata</taxon>
        <taxon>Vertebrata</taxon>
        <taxon>Euteleostomi</taxon>
        <taxon>Actinopterygii</taxon>
        <taxon>Neopterygii</taxon>
        <taxon>Teleostei</taxon>
        <taxon>Anguilliformes</taxon>
        <taxon>Anguillidae</taxon>
        <taxon>Anguilla</taxon>
    </lineage>
</organism>
<proteinExistence type="predicted"/>
<dbReference type="AlphaFoldDB" id="A0A0E9X6X4"/>
<accession>A0A0E9X6X4</accession>
<protein>
    <submittedName>
        <fullName evidence="1">Uncharacterized protein</fullName>
    </submittedName>
</protein>
<dbReference type="EMBL" id="GBXM01010095">
    <property type="protein sequence ID" value="JAH98482.1"/>
    <property type="molecule type" value="Transcribed_RNA"/>
</dbReference>
<reference evidence="1" key="2">
    <citation type="journal article" date="2015" name="Fish Shellfish Immunol.">
        <title>Early steps in the European eel (Anguilla anguilla)-Vibrio vulnificus interaction in the gills: Role of the RtxA13 toxin.</title>
        <authorList>
            <person name="Callol A."/>
            <person name="Pajuelo D."/>
            <person name="Ebbesson L."/>
            <person name="Teles M."/>
            <person name="MacKenzie S."/>
            <person name="Amaro C."/>
        </authorList>
    </citation>
    <scope>NUCLEOTIDE SEQUENCE</scope>
</reference>
<name>A0A0E9X6X4_ANGAN</name>
<evidence type="ECO:0000313" key="1">
    <source>
        <dbReference type="EMBL" id="JAH98482.1"/>
    </source>
</evidence>
<reference evidence="1" key="1">
    <citation type="submission" date="2014-11" db="EMBL/GenBank/DDBJ databases">
        <authorList>
            <person name="Amaro Gonzalez C."/>
        </authorList>
    </citation>
    <scope>NUCLEOTIDE SEQUENCE</scope>
</reference>